<evidence type="ECO:0000313" key="1">
    <source>
        <dbReference type="EMBL" id="SVC92030.1"/>
    </source>
</evidence>
<reference evidence="1" key="1">
    <citation type="submission" date="2018-05" db="EMBL/GenBank/DDBJ databases">
        <authorList>
            <person name="Lanie J.A."/>
            <person name="Ng W.-L."/>
            <person name="Kazmierczak K.M."/>
            <person name="Andrzejewski T.M."/>
            <person name="Davidsen T.M."/>
            <person name="Wayne K.J."/>
            <person name="Tettelin H."/>
            <person name="Glass J.I."/>
            <person name="Rusch D."/>
            <person name="Podicherti R."/>
            <person name="Tsui H.-C.T."/>
            <person name="Winkler M.E."/>
        </authorList>
    </citation>
    <scope>NUCLEOTIDE SEQUENCE</scope>
</reference>
<protein>
    <submittedName>
        <fullName evidence="1">Uncharacterized protein</fullName>
    </submittedName>
</protein>
<name>A0A382R491_9ZZZZ</name>
<organism evidence="1">
    <name type="scientific">marine metagenome</name>
    <dbReference type="NCBI Taxonomy" id="408172"/>
    <lineage>
        <taxon>unclassified sequences</taxon>
        <taxon>metagenomes</taxon>
        <taxon>ecological metagenomes</taxon>
    </lineage>
</organism>
<accession>A0A382R491</accession>
<dbReference type="AlphaFoldDB" id="A0A382R491"/>
<gene>
    <name evidence="1" type="ORF">METZ01_LOCUS344884</name>
</gene>
<proteinExistence type="predicted"/>
<sequence>SAGRWEGDTLVVETGNFRDIGTAHPAPNMELLEALGPELHLVERFSRLDEDTLLYQFTVNDPTAYTKPWSGELTMAKSDNALYEYACHEGNYGLFNILAGAQADARR</sequence>
<dbReference type="EMBL" id="UINC01118716">
    <property type="protein sequence ID" value="SVC92030.1"/>
    <property type="molecule type" value="Genomic_DNA"/>
</dbReference>
<feature type="non-terminal residue" evidence="1">
    <location>
        <position position="1"/>
    </location>
</feature>